<dbReference type="EMBL" id="FUKQ01000036">
    <property type="protein sequence ID" value="SJN36787.1"/>
    <property type="molecule type" value="Genomic_DNA"/>
</dbReference>
<keyword evidence="6" id="KW-0846">Cobalamin</keyword>
<evidence type="ECO:0000256" key="9">
    <source>
        <dbReference type="NCBIfam" id="TIGR00642"/>
    </source>
</evidence>
<dbReference type="PANTHER" id="PTHR48101">
    <property type="entry name" value="METHYLMALONYL-COA MUTASE, MITOCHONDRIAL-RELATED"/>
    <property type="match status" value="1"/>
</dbReference>
<evidence type="ECO:0000256" key="6">
    <source>
        <dbReference type="ARBA" id="ARBA00022628"/>
    </source>
</evidence>
<reference evidence="11 12" key="1">
    <citation type="submission" date="2017-02" db="EMBL/GenBank/DDBJ databases">
        <authorList>
            <person name="Peterson S.W."/>
        </authorList>
    </citation>
    <scope>NUCLEOTIDE SEQUENCE [LARGE SCALE GENOMIC DNA]</scope>
    <source>
        <strain evidence="11 12">LSP_Lj1</strain>
    </source>
</reference>
<comment type="similarity">
    <text evidence="4">Belongs to the methylmalonyl-CoA mutase family.</text>
</comment>
<keyword evidence="7 11" id="KW-0413">Isomerase</keyword>
<dbReference type="CDD" id="cd03677">
    <property type="entry name" value="MM_CoA_mutase_beta"/>
    <property type="match status" value="1"/>
</dbReference>
<feature type="domain" description="Methylmalonyl-CoA mutase alpha/beta chain catalytic" evidence="10">
    <location>
        <begin position="60"/>
        <end position="143"/>
    </location>
</feature>
<evidence type="ECO:0000313" key="12">
    <source>
        <dbReference type="Proteomes" id="UP000188342"/>
    </source>
</evidence>
<dbReference type="GO" id="GO:0031419">
    <property type="term" value="F:cobalamin binding"/>
    <property type="evidence" value="ECO:0007669"/>
    <property type="project" value="UniProtKB-KW"/>
</dbReference>
<evidence type="ECO:0000256" key="8">
    <source>
        <dbReference type="ARBA" id="ARBA00023285"/>
    </source>
</evidence>
<comment type="subunit">
    <text evidence="5">Heterodimer of an alpha and a beta chain.</text>
</comment>
<protein>
    <recommendedName>
        <fullName evidence="9">Methylmalonyl-CoA mutase small subunit</fullName>
        <ecNumber evidence="9">5.4.99.2</ecNumber>
    </recommendedName>
</protein>
<dbReference type="SUPFAM" id="SSF51703">
    <property type="entry name" value="Cobalamin (vitamin B12)-dependent enzymes"/>
    <property type="match status" value="1"/>
</dbReference>
<evidence type="ECO:0000256" key="2">
    <source>
        <dbReference type="ARBA" id="ARBA00001922"/>
    </source>
</evidence>
<comment type="cofactor">
    <cofactor evidence="2">
        <name>adenosylcob(III)alamin</name>
        <dbReference type="ChEBI" id="CHEBI:18408"/>
    </cofactor>
</comment>
<evidence type="ECO:0000256" key="1">
    <source>
        <dbReference type="ARBA" id="ARBA00000290"/>
    </source>
</evidence>
<dbReference type="InterPro" id="IPR036724">
    <property type="entry name" value="Cobalamin-bd_sf"/>
</dbReference>
<dbReference type="NCBIfam" id="TIGR00642">
    <property type="entry name" value="mmCoA_mut_beta"/>
    <property type="match status" value="1"/>
</dbReference>
<comment type="catalytic activity">
    <reaction evidence="1">
        <text>(R)-methylmalonyl-CoA = succinyl-CoA</text>
        <dbReference type="Rhea" id="RHEA:22888"/>
        <dbReference type="ChEBI" id="CHEBI:57292"/>
        <dbReference type="ChEBI" id="CHEBI:57326"/>
        <dbReference type="EC" id="5.4.99.2"/>
    </reaction>
</comment>
<dbReference type="STRING" id="1255658.FM114_10160"/>
<accession>A0A1R4JXK6</accession>
<dbReference type="GO" id="GO:0019652">
    <property type="term" value="P:lactate fermentation to propionate and acetate"/>
    <property type="evidence" value="ECO:0007669"/>
    <property type="project" value="InterPro"/>
</dbReference>
<feature type="domain" description="Methylmalonyl-CoA mutase alpha/beta chain catalytic" evidence="10">
    <location>
        <begin position="221"/>
        <end position="470"/>
    </location>
</feature>
<dbReference type="EC" id="5.4.99.2" evidence="9"/>
<dbReference type="RefSeq" id="WP_094765042.1">
    <property type="nucleotide sequence ID" value="NZ_FUKQ01000036.1"/>
</dbReference>
<keyword evidence="8" id="KW-0170">Cobalt</keyword>
<dbReference type="UniPathway" id="UPA00945">
    <property type="reaction ID" value="UER00910"/>
</dbReference>
<gene>
    <name evidence="11" type="ORF">FM114_10160</name>
</gene>
<dbReference type="InterPro" id="IPR004608">
    <property type="entry name" value="MMCoA_mutase_b"/>
</dbReference>
<dbReference type="GO" id="GO:0005737">
    <property type="term" value="C:cytoplasm"/>
    <property type="evidence" value="ECO:0007669"/>
    <property type="project" value="TreeGrafter"/>
</dbReference>
<keyword evidence="12" id="KW-1185">Reference proteome</keyword>
<dbReference type="Gene3D" id="3.40.50.280">
    <property type="entry name" value="Cobalamin-binding domain"/>
    <property type="match status" value="1"/>
</dbReference>
<evidence type="ECO:0000259" key="10">
    <source>
        <dbReference type="Pfam" id="PF01642"/>
    </source>
</evidence>
<dbReference type="PROSITE" id="PS00544">
    <property type="entry name" value="METMALONYL_COA_MUTASE"/>
    <property type="match status" value="1"/>
</dbReference>
<evidence type="ECO:0000313" key="11">
    <source>
        <dbReference type="EMBL" id="SJN36787.1"/>
    </source>
</evidence>
<dbReference type="InterPro" id="IPR006099">
    <property type="entry name" value="MeMalonylCoA_mutase_a/b_cat"/>
</dbReference>
<dbReference type="Gene3D" id="3.20.20.240">
    <property type="entry name" value="Methylmalonyl-CoA mutase"/>
    <property type="match status" value="1"/>
</dbReference>
<evidence type="ECO:0000256" key="3">
    <source>
        <dbReference type="ARBA" id="ARBA00005146"/>
    </source>
</evidence>
<organism evidence="11 12">
    <name type="scientific">Luteococcus japonicus LSP_Lj1</name>
    <dbReference type="NCBI Taxonomy" id="1255658"/>
    <lineage>
        <taxon>Bacteria</taxon>
        <taxon>Bacillati</taxon>
        <taxon>Actinomycetota</taxon>
        <taxon>Actinomycetes</taxon>
        <taxon>Propionibacteriales</taxon>
        <taxon>Propionibacteriaceae</taxon>
        <taxon>Luteococcus</taxon>
    </lineage>
</organism>
<dbReference type="GO" id="GO:0019678">
    <property type="term" value="P:propionate metabolic process, methylmalonyl pathway"/>
    <property type="evidence" value="ECO:0007669"/>
    <property type="project" value="TreeGrafter"/>
</dbReference>
<proteinExistence type="inferred from homology"/>
<dbReference type="InterPro" id="IPR024067">
    <property type="entry name" value="Me-malonyl-CoA_mutase_sm_su_N"/>
</dbReference>
<dbReference type="InterPro" id="IPR016176">
    <property type="entry name" value="Cbl-dep_enz_cat"/>
</dbReference>
<evidence type="ECO:0000256" key="4">
    <source>
        <dbReference type="ARBA" id="ARBA00008465"/>
    </source>
</evidence>
<dbReference type="GO" id="GO:0046872">
    <property type="term" value="F:metal ion binding"/>
    <property type="evidence" value="ECO:0007669"/>
    <property type="project" value="InterPro"/>
</dbReference>
<dbReference type="OrthoDB" id="9762378at2"/>
<dbReference type="Proteomes" id="UP000188342">
    <property type="component" value="Unassembled WGS sequence"/>
</dbReference>
<dbReference type="InterPro" id="IPR058549">
    <property type="entry name" value="MeMalonylCoA_mutase_a/b_site"/>
</dbReference>
<dbReference type="SUPFAM" id="SSF52242">
    <property type="entry name" value="Cobalamin (vitamin B12)-binding domain"/>
    <property type="match status" value="1"/>
</dbReference>
<evidence type="ECO:0000256" key="5">
    <source>
        <dbReference type="ARBA" id="ARBA00011870"/>
    </source>
</evidence>
<evidence type="ECO:0000256" key="7">
    <source>
        <dbReference type="ARBA" id="ARBA00023235"/>
    </source>
</evidence>
<sequence length="630" mass="66476">MTTTEPVAREGAGELKLASDFAKPGMDQWRAAAAKVLNRGRPEDKQLTGEQAVSRLVTTTVDGIEIAPIYTLEDAPAELGVPGVAPFTRGTTVHNGEADAWDVRALHEDPDAAFTKQAVLTDLERGATSLWFRIDPDAVQGEQLGEVLADALLELITVEVSSRTDQEAAAEALLKVVEADPKPANHKSVVLGLDPIGCAALNGTAPELGKLGQWVKRLDGMRNSRAIVVDATIWHNAGAGDVHELGFALATGVEYVRALMAQGLTADQAFDAIDFRVTATVDQFATIAKLRALRTAWNKVGETFGVSATKRGARQHAVTSWREITRDDAYVNMLRGTISTFAAGIGGAEAITTLPFDTVWGLPGDFSRRIARNTQVVLAEESNIVRVNDPAGGSWYVESLTSKLAEAAWAVLGKIDAAGGMAKAVVDGLPVRELEPVIAERAKRLATRKKPITGVSEFPNAGEADVTTAKPRPAAPEYKGLQWHRDSEVFEGLRDAVKASGEAKVFLACLGARRDFGGRESFASNAFHVAGLATPEVEGGSVEEIVAAFKAAGTPVACLCSSAKVYADQALPVAKALKEAGAKTVLLAGNLKELGESASEAEGVIDGTVAMGMDIVALLDQTLDTLGVSK</sequence>
<dbReference type="PANTHER" id="PTHR48101:SF4">
    <property type="entry name" value="METHYLMALONYL-COA MUTASE, MITOCHONDRIAL"/>
    <property type="match status" value="1"/>
</dbReference>
<dbReference type="GO" id="GO:0004494">
    <property type="term" value="F:methylmalonyl-CoA mutase activity"/>
    <property type="evidence" value="ECO:0007669"/>
    <property type="project" value="UniProtKB-UniRule"/>
</dbReference>
<comment type="pathway">
    <text evidence="3">Metabolic intermediate metabolism; propanoyl-CoA degradation; succinyl-CoA from propanoyl-CoA: step 3/3.</text>
</comment>
<dbReference type="AlphaFoldDB" id="A0A1R4JXK6"/>
<name>A0A1R4JXK6_9ACTN</name>
<dbReference type="Pfam" id="PF01642">
    <property type="entry name" value="MM_CoA_mutase"/>
    <property type="match status" value="2"/>
</dbReference>
<dbReference type="Gene3D" id="1.10.196.20">
    <property type="match status" value="1"/>
</dbReference>